<evidence type="ECO:0000256" key="4">
    <source>
        <dbReference type="ARBA" id="ARBA00022737"/>
    </source>
</evidence>
<dbReference type="Gene3D" id="3.80.10.10">
    <property type="entry name" value="Ribonuclease Inhibitor"/>
    <property type="match status" value="1"/>
</dbReference>
<evidence type="ECO:0000256" key="2">
    <source>
        <dbReference type="ARBA" id="ARBA00022475"/>
    </source>
</evidence>
<dbReference type="PANTHER" id="PTHR48059">
    <property type="entry name" value="POLYGALACTURONASE INHIBITOR 1"/>
    <property type="match status" value="1"/>
</dbReference>
<dbReference type="InterPro" id="IPR032675">
    <property type="entry name" value="LRR_dom_sf"/>
</dbReference>
<dbReference type="InterPro" id="IPR001810">
    <property type="entry name" value="F-box_dom"/>
</dbReference>
<dbReference type="FunFam" id="3.80.10.10:FF:000383">
    <property type="entry name" value="Leucine-rich repeat receptor protein kinase EMS1"/>
    <property type="match status" value="1"/>
</dbReference>
<keyword evidence="4" id="KW-0677">Repeat</keyword>
<sequence length="303" mass="34761">MIVKAIETILPPELLEDILAWLPSHQVLIMRRLSKGFNELISTENLARLVLIRNVCFGKSSSTEMSNITREHDYLFFKAPKFFQHAYVDVCLKRFDGLVWGQWSEWIDHPLNFTLKYRLKDINATIPTAISTLANLKHLNLMRCGLIGPFPHEITLLENLEFLKLAHNEFNCSIPENIGNLKKLKRLFLQECHLTGKIPESMGNMESIAQLLLGRNLLTGSIPASLGRLKKLQILWLAKNRLEGKIPVELFSLTRLSSLFLSENMLSGKIPLEILNLNFEYCELSENPELSCDFDLSRTMIRI</sequence>
<keyword evidence="2" id="KW-0472">Membrane</keyword>
<dbReference type="InterPro" id="IPR051848">
    <property type="entry name" value="PGIP"/>
</dbReference>
<dbReference type="Proteomes" id="UP001211907">
    <property type="component" value="Unassembled WGS sequence"/>
</dbReference>
<comment type="caution">
    <text evidence="6">The sequence shown here is derived from an EMBL/GenBank/DDBJ whole genome shotgun (WGS) entry which is preliminary data.</text>
</comment>
<dbReference type="InterPro" id="IPR036047">
    <property type="entry name" value="F-box-like_dom_sf"/>
</dbReference>
<reference evidence="6" key="1">
    <citation type="submission" date="2020-05" db="EMBL/GenBank/DDBJ databases">
        <title>Phylogenomic resolution of chytrid fungi.</title>
        <authorList>
            <person name="Stajich J.E."/>
            <person name="Amses K."/>
            <person name="Simmons R."/>
            <person name="Seto K."/>
            <person name="Myers J."/>
            <person name="Bonds A."/>
            <person name="Quandt C.A."/>
            <person name="Barry K."/>
            <person name="Liu P."/>
            <person name="Grigoriev I."/>
            <person name="Longcore J.E."/>
            <person name="James T.Y."/>
        </authorList>
    </citation>
    <scope>NUCLEOTIDE SEQUENCE</scope>
    <source>
        <strain evidence="6">JEL0513</strain>
    </source>
</reference>
<dbReference type="PANTHER" id="PTHR48059:SF30">
    <property type="entry name" value="OS06G0587000 PROTEIN"/>
    <property type="match status" value="1"/>
</dbReference>
<dbReference type="EMBL" id="JADGJH010000130">
    <property type="protein sequence ID" value="KAJ3136749.1"/>
    <property type="molecule type" value="Genomic_DNA"/>
</dbReference>
<evidence type="ECO:0000256" key="3">
    <source>
        <dbReference type="ARBA" id="ARBA00022614"/>
    </source>
</evidence>
<dbReference type="InterPro" id="IPR001611">
    <property type="entry name" value="Leu-rich_rpt"/>
</dbReference>
<dbReference type="FunFam" id="3.80.10.10:FF:000041">
    <property type="entry name" value="LRR receptor-like serine/threonine-protein kinase ERECTA"/>
    <property type="match status" value="1"/>
</dbReference>
<feature type="domain" description="F-box" evidence="5">
    <location>
        <begin position="4"/>
        <end position="50"/>
    </location>
</feature>
<keyword evidence="7" id="KW-1185">Reference proteome</keyword>
<evidence type="ECO:0000259" key="5">
    <source>
        <dbReference type="PROSITE" id="PS50181"/>
    </source>
</evidence>
<dbReference type="AlphaFoldDB" id="A0AAD5XHD6"/>
<dbReference type="GO" id="GO:0005886">
    <property type="term" value="C:plasma membrane"/>
    <property type="evidence" value="ECO:0007669"/>
    <property type="project" value="UniProtKB-SubCell"/>
</dbReference>
<dbReference type="PROSITE" id="PS50181">
    <property type="entry name" value="FBOX"/>
    <property type="match status" value="1"/>
</dbReference>
<keyword evidence="2" id="KW-1003">Cell membrane</keyword>
<name>A0AAD5XHD6_9FUNG</name>
<dbReference type="Pfam" id="PF00646">
    <property type="entry name" value="F-box"/>
    <property type="match status" value="1"/>
</dbReference>
<organism evidence="6 7">
    <name type="scientific">Physocladia obscura</name>
    <dbReference type="NCBI Taxonomy" id="109957"/>
    <lineage>
        <taxon>Eukaryota</taxon>
        <taxon>Fungi</taxon>
        <taxon>Fungi incertae sedis</taxon>
        <taxon>Chytridiomycota</taxon>
        <taxon>Chytridiomycota incertae sedis</taxon>
        <taxon>Chytridiomycetes</taxon>
        <taxon>Chytridiales</taxon>
        <taxon>Chytriomycetaceae</taxon>
        <taxon>Physocladia</taxon>
    </lineage>
</organism>
<gene>
    <name evidence="6" type="ORF">HK100_001396</name>
</gene>
<dbReference type="SUPFAM" id="SSF81383">
    <property type="entry name" value="F-box domain"/>
    <property type="match status" value="1"/>
</dbReference>
<evidence type="ECO:0000256" key="1">
    <source>
        <dbReference type="ARBA" id="ARBA00004236"/>
    </source>
</evidence>
<comment type="subcellular location">
    <subcellularLocation>
        <location evidence="1">Cell membrane</location>
    </subcellularLocation>
</comment>
<protein>
    <recommendedName>
        <fullName evidence="5">F-box domain-containing protein</fullName>
    </recommendedName>
</protein>
<dbReference type="SMART" id="SM00256">
    <property type="entry name" value="FBOX"/>
    <property type="match status" value="1"/>
</dbReference>
<proteinExistence type="predicted"/>
<keyword evidence="3" id="KW-0433">Leucine-rich repeat</keyword>
<dbReference type="Pfam" id="PF00560">
    <property type="entry name" value="LRR_1"/>
    <property type="match status" value="4"/>
</dbReference>
<dbReference type="SUPFAM" id="SSF52058">
    <property type="entry name" value="L domain-like"/>
    <property type="match status" value="1"/>
</dbReference>
<accession>A0AAD5XHD6</accession>
<evidence type="ECO:0000313" key="6">
    <source>
        <dbReference type="EMBL" id="KAJ3136749.1"/>
    </source>
</evidence>
<evidence type="ECO:0000313" key="7">
    <source>
        <dbReference type="Proteomes" id="UP001211907"/>
    </source>
</evidence>